<evidence type="ECO:0000313" key="2">
    <source>
        <dbReference type="Proteomes" id="UP001500459"/>
    </source>
</evidence>
<evidence type="ECO:0000313" key="1">
    <source>
        <dbReference type="EMBL" id="GAA3518792.1"/>
    </source>
</evidence>
<reference evidence="2" key="1">
    <citation type="journal article" date="2019" name="Int. J. Syst. Evol. Microbiol.">
        <title>The Global Catalogue of Microorganisms (GCM) 10K type strain sequencing project: providing services to taxonomists for standard genome sequencing and annotation.</title>
        <authorList>
            <consortium name="The Broad Institute Genomics Platform"/>
            <consortium name="The Broad Institute Genome Sequencing Center for Infectious Disease"/>
            <person name="Wu L."/>
            <person name="Ma J."/>
        </authorList>
    </citation>
    <scope>NUCLEOTIDE SEQUENCE [LARGE SCALE GENOMIC DNA]</scope>
    <source>
        <strain evidence="2">JCM 17106</strain>
    </source>
</reference>
<comment type="caution">
    <text evidence="1">The sequence shown here is derived from an EMBL/GenBank/DDBJ whole genome shotgun (WGS) entry which is preliminary data.</text>
</comment>
<proteinExistence type="predicted"/>
<organism evidence="1 2">
    <name type="scientific">Aquimarina addita</name>
    <dbReference type="NCBI Taxonomy" id="870485"/>
    <lineage>
        <taxon>Bacteria</taxon>
        <taxon>Pseudomonadati</taxon>
        <taxon>Bacteroidota</taxon>
        <taxon>Flavobacteriia</taxon>
        <taxon>Flavobacteriales</taxon>
        <taxon>Flavobacteriaceae</taxon>
        <taxon>Aquimarina</taxon>
    </lineage>
</organism>
<dbReference type="InterPro" id="IPR038604">
    <property type="entry name" value="HopJ_sf"/>
</dbReference>
<keyword evidence="2" id="KW-1185">Reference proteome</keyword>
<dbReference type="RefSeq" id="WP_344929828.1">
    <property type="nucleotide sequence ID" value="NZ_BAABCW010000020.1"/>
</dbReference>
<dbReference type="Pfam" id="PF08888">
    <property type="entry name" value="HopJ"/>
    <property type="match status" value="1"/>
</dbReference>
<protein>
    <submittedName>
        <fullName evidence="1">HopJ type III effector protein</fullName>
    </submittedName>
</protein>
<name>A0ABP6UU63_9FLAO</name>
<sequence length="115" mass="13148">MTINNFIEKLKITPSEIAFQDTMQVIESYYNFKPTKFSNGDCINEEGQNSGSCKLFSFAKLHQLTKEETLSCFGTYYTDVLASPEGKDHQNIRNFMRVGWEGVSFDQDALIKKQA</sequence>
<dbReference type="Proteomes" id="UP001500459">
    <property type="component" value="Unassembled WGS sequence"/>
</dbReference>
<dbReference type="EMBL" id="BAABCW010000020">
    <property type="protein sequence ID" value="GAA3518792.1"/>
    <property type="molecule type" value="Genomic_DNA"/>
</dbReference>
<dbReference type="InterPro" id="IPR014984">
    <property type="entry name" value="HopJ"/>
</dbReference>
<dbReference type="Gene3D" id="3.20.160.10">
    <property type="entry name" value="vpa0580 domain like"/>
    <property type="match status" value="1"/>
</dbReference>
<gene>
    <name evidence="1" type="ORF">GCM10022393_36130</name>
</gene>
<accession>A0ABP6UU63</accession>